<dbReference type="Proteomes" id="UP000019375">
    <property type="component" value="Unassembled WGS sequence"/>
</dbReference>
<dbReference type="FunFam" id="3.90.1410.10:FF:000007">
    <property type="entry name" value="Ribosomal lysine N-methyltransferase 4"/>
    <property type="match status" value="1"/>
</dbReference>
<dbReference type="GO" id="GO:0005634">
    <property type="term" value="C:nucleus"/>
    <property type="evidence" value="ECO:0007669"/>
    <property type="project" value="UniProtKB-SubCell"/>
</dbReference>
<organism evidence="3 4">
    <name type="scientific">Zygosaccharomyces bailii (strain CLIB 213 / ATCC 58445 / CBS 680 / BCRC 21525 / NBRC 1098 / NCYC 1416 / NRRL Y-2227)</name>
    <dbReference type="NCBI Taxonomy" id="1333698"/>
    <lineage>
        <taxon>Eukaryota</taxon>
        <taxon>Fungi</taxon>
        <taxon>Dikarya</taxon>
        <taxon>Ascomycota</taxon>
        <taxon>Saccharomycotina</taxon>
        <taxon>Saccharomycetes</taxon>
        <taxon>Saccharomycetales</taxon>
        <taxon>Saccharomycetaceae</taxon>
        <taxon>Zygosaccharomyces</taxon>
    </lineage>
</organism>
<dbReference type="AlphaFoldDB" id="A0A8J2T6N4"/>
<dbReference type="PIRSF" id="PIRSF011771">
    <property type="entry name" value="RMS1_SET"/>
    <property type="match status" value="1"/>
</dbReference>
<comment type="similarity">
    <text evidence="1">Belongs to the class V-like SAM-binding methyltransferase superfamily. Histone-lysine methyltransferase family. SETD6 subfamily.</text>
</comment>
<keyword evidence="1" id="KW-0949">S-adenosyl-L-methionine</keyword>
<keyword evidence="1" id="KW-0489">Methyltransferase</keyword>
<dbReference type="PROSITE" id="PS50280">
    <property type="entry name" value="SET"/>
    <property type="match status" value="1"/>
</dbReference>
<dbReference type="SUPFAM" id="SSF82199">
    <property type="entry name" value="SET domain"/>
    <property type="match status" value="1"/>
</dbReference>
<comment type="function">
    <text evidence="1">S-adenosyl-L-methionine-dependent protein-lysine N-methyltransferase that monomethylates 60S ribosomal protein L42.</text>
</comment>
<dbReference type="InterPro" id="IPR011383">
    <property type="entry name" value="N-lys_methylase_SETD6"/>
</dbReference>
<evidence type="ECO:0000313" key="3">
    <source>
        <dbReference type="EMBL" id="CDF89146.1"/>
    </source>
</evidence>
<dbReference type="InterPro" id="IPR001214">
    <property type="entry name" value="SET_dom"/>
</dbReference>
<dbReference type="InterPro" id="IPR050600">
    <property type="entry name" value="SETD3_SETD6_MTase"/>
</dbReference>
<sequence length="487" mass="56434">MASFNEATEAFYRWVASDARIRVSPKVYVGDLRDVNQGRCVLASQDIGVDEVLFEIPRSSILNVSTSQLVCDFPQLKDAFWKELGHWEGLVLCILYEIKVMGPRSFWWHYLRVLPEPHSLNTLVYWETDELAALEPSLVVQRLGIEQSKEMYQGILHQIKAFGPDFLNKMGSFSFEEFVYVASIIMSYSFDVEIAGREEMEEEDNEGESNVAHDGYMKSMIPLADTLNSDTKQYNAHLVYDEETLKMCCVKPIAAGQQIYNFYGEHPNAELLRRYGYVEWDGSKYDFGELQLSDIKEVVQQHSSDTEVVDSILHMLQNNQDISEILEDEEVVLESYDCYVDGNVIPECLLLLQTLCAVLQLPDRGKDLERKFPKVLKRCLKLVQSGRITMSCLRLFEHCIEYRLRQYPNHSFREVTPIHQYVQEVHTQRRIMAQRVLLSEVESLQNCYLAIGTHFEIVDDMKLLDGILKKRTAPQVPHRDHVKKRKH</sequence>
<keyword evidence="1" id="KW-0539">Nucleus</keyword>
<dbReference type="EC" id="2.1.1.-" evidence="1"/>
<reference evidence="4" key="1">
    <citation type="journal article" date="2013" name="Genome Announc.">
        <title>Genome sequence of the food spoilage yeast Zygosaccharomyces bailii CLIB 213(T).</title>
        <authorList>
            <person name="Galeote V."/>
            <person name="Bigey F."/>
            <person name="Devillers H."/>
            <person name="Neuveglise C."/>
            <person name="Dequin S."/>
        </authorList>
    </citation>
    <scope>NUCLEOTIDE SEQUENCE [LARGE SCALE GENOMIC DNA]</scope>
    <source>
        <strain evidence="4">CLIB 213 / ATCC 58445 / CBS 680 / CCRC 21525 / NBRC 1098 / NCYC 1416 / NRRL Y-2227</strain>
    </source>
</reference>
<dbReference type="PANTHER" id="PTHR13271:SF34">
    <property type="entry name" value="N-LYSINE METHYLTRANSFERASE SETD6"/>
    <property type="match status" value="1"/>
</dbReference>
<dbReference type="InterPro" id="IPR046341">
    <property type="entry name" value="SET_dom_sf"/>
</dbReference>
<protein>
    <recommendedName>
        <fullName evidence="1">Ribosomal lysine N-methyltransferase 4</fullName>
        <ecNumber evidence="1">2.1.1.-</ecNumber>
    </recommendedName>
</protein>
<dbReference type="Pfam" id="PF00856">
    <property type="entry name" value="SET"/>
    <property type="match status" value="1"/>
</dbReference>
<proteinExistence type="inferred from homology"/>
<dbReference type="EMBL" id="HG316456">
    <property type="protein sequence ID" value="CDF89146.1"/>
    <property type="molecule type" value="Genomic_DNA"/>
</dbReference>
<dbReference type="GO" id="GO:0032259">
    <property type="term" value="P:methylation"/>
    <property type="evidence" value="ECO:0007669"/>
    <property type="project" value="UniProtKB-KW"/>
</dbReference>
<gene>
    <name evidence="3" type="ORF">BN860_10242g</name>
</gene>
<keyword evidence="1" id="KW-0808">Transferase</keyword>
<dbReference type="OrthoDB" id="341421at2759"/>
<dbReference type="GO" id="GO:0016279">
    <property type="term" value="F:protein-lysine N-methyltransferase activity"/>
    <property type="evidence" value="ECO:0007669"/>
    <property type="project" value="UniProtKB-UniRule"/>
</dbReference>
<evidence type="ECO:0000256" key="1">
    <source>
        <dbReference type="PIRNR" id="PIRNR011771"/>
    </source>
</evidence>
<feature type="domain" description="SET" evidence="2">
    <location>
        <begin position="25"/>
        <end position="264"/>
    </location>
</feature>
<dbReference type="Gene3D" id="3.90.1410.10">
    <property type="entry name" value="set domain protein methyltransferase, domain 1"/>
    <property type="match status" value="1"/>
</dbReference>
<accession>A0A8J2T6N4</accession>
<dbReference type="PANTHER" id="PTHR13271">
    <property type="entry name" value="UNCHARACTERIZED PUTATIVE METHYLTRANSFERASE"/>
    <property type="match status" value="1"/>
</dbReference>
<evidence type="ECO:0000313" key="4">
    <source>
        <dbReference type="Proteomes" id="UP000019375"/>
    </source>
</evidence>
<keyword evidence="4" id="KW-1185">Reference proteome</keyword>
<name>A0A8J2T6N4_ZYGB2</name>
<evidence type="ECO:0000259" key="2">
    <source>
        <dbReference type="PROSITE" id="PS50280"/>
    </source>
</evidence>
<comment type="subcellular location">
    <subcellularLocation>
        <location evidence="1">Nucleus</location>
    </subcellularLocation>
</comment>